<dbReference type="EC" id="2.7.13.3" evidence="2"/>
<evidence type="ECO:0000256" key="7">
    <source>
        <dbReference type="ARBA" id="ARBA00022840"/>
    </source>
</evidence>
<dbReference type="EMBL" id="JAERQM010000005">
    <property type="protein sequence ID" value="MBU8545669.1"/>
    <property type="molecule type" value="Genomic_DNA"/>
</dbReference>
<evidence type="ECO:0000256" key="5">
    <source>
        <dbReference type="ARBA" id="ARBA00022741"/>
    </source>
</evidence>
<protein>
    <recommendedName>
        <fullName evidence="2">histidine kinase</fullName>
        <ecNumber evidence="2">2.7.13.3</ecNumber>
    </recommendedName>
</protein>
<dbReference type="Proteomes" id="UP000689967">
    <property type="component" value="Unassembled WGS sequence"/>
</dbReference>
<keyword evidence="12" id="KW-1185">Reference proteome</keyword>
<evidence type="ECO:0000256" key="8">
    <source>
        <dbReference type="SAM" id="MobiDB-lite"/>
    </source>
</evidence>
<dbReference type="RefSeq" id="WP_216877668.1">
    <property type="nucleotide sequence ID" value="NZ_JAERQM010000005.1"/>
</dbReference>
<sequence>MPRPQASLRGRLACLLLIVAFPVVVMVLAGTHAGYQAAIRQAHDDLALERDMVVGRFTSRFATADAALRSLSAIWPEGRPGGRDDCGEWLAGIAPDGVVLEVECAANRDAMPAIPAEARSRLAAASETLTLVGQGGMISLLRMLPTSGRLLVARIATPALPAGLLVWLVDGDRSSWAMSDAAAELGPVAPAAAADGSPAMSRLAGVELVAARGMLVAPSRLVVARRAAPILAAARISAISRLAEVGALLALSLLAVLLGAHYAVTRPLSRLRRSVAQWRSGAAPLLIPGAAEMPDEIRDLAESFQAGASTLAERERDLQAAIDRAEILAAEVHHRVKNNLQIVSSLLALQAQRVTDGQARTEFEAARDRIGALATLHRHMYAHHDPEAIDLGAFIAELGAQLFAAIGDKPGRRIALDVAAPALRISSDQAVPLALIITEAVSAALKQGFPAGRQGRIAITVAADDKRASLSIEDDGVVPRPDDQLRALLLRGLTRQLGAELTRAEAGLALEFPLRPPTPRPPPALRPKAPDSAPPAPSQQGPSAPA</sequence>
<dbReference type="InterPro" id="IPR011495">
    <property type="entry name" value="Sig_transdc_His_kin_sub2_dim/P"/>
</dbReference>
<keyword evidence="9" id="KW-0812">Transmembrane</keyword>
<reference evidence="11 12" key="1">
    <citation type="submission" date="2021-01" db="EMBL/GenBank/DDBJ databases">
        <title>Roseomonas sp. nov, a bacterium isolated from an oil production mixture in Yumen Oilfield.</title>
        <authorList>
            <person name="Wu D."/>
        </authorList>
    </citation>
    <scope>NUCLEOTIDE SEQUENCE [LARGE SCALE GENOMIC DNA]</scope>
    <source>
        <strain evidence="11 12">ROY-5-3</strain>
    </source>
</reference>
<keyword evidence="4" id="KW-0808">Transferase</keyword>
<organism evidence="11 12">
    <name type="scientific">Falsiroseomonas oleicola</name>
    <dbReference type="NCBI Taxonomy" id="2801474"/>
    <lineage>
        <taxon>Bacteria</taxon>
        <taxon>Pseudomonadati</taxon>
        <taxon>Pseudomonadota</taxon>
        <taxon>Alphaproteobacteria</taxon>
        <taxon>Acetobacterales</taxon>
        <taxon>Roseomonadaceae</taxon>
        <taxon>Falsiroseomonas</taxon>
    </lineage>
</organism>
<feature type="region of interest" description="Disordered" evidence="8">
    <location>
        <begin position="509"/>
        <end position="546"/>
    </location>
</feature>
<feature type="compositionally biased region" description="Pro residues" evidence="8">
    <location>
        <begin position="514"/>
        <end position="525"/>
    </location>
</feature>
<name>A0ABS6HB72_9PROT</name>
<dbReference type="InterPro" id="IPR003660">
    <property type="entry name" value="HAMP_dom"/>
</dbReference>
<proteinExistence type="predicted"/>
<evidence type="ECO:0000256" key="4">
    <source>
        <dbReference type="ARBA" id="ARBA00022679"/>
    </source>
</evidence>
<dbReference type="Pfam" id="PF07568">
    <property type="entry name" value="HisKA_2"/>
    <property type="match status" value="1"/>
</dbReference>
<feature type="domain" description="HAMP" evidence="10">
    <location>
        <begin position="262"/>
        <end position="316"/>
    </location>
</feature>
<evidence type="ECO:0000259" key="10">
    <source>
        <dbReference type="PROSITE" id="PS50885"/>
    </source>
</evidence>
<keyword evidence="9" id="KW-0472">Membrane</keyword>
<keyword evidence="9" id="KW-1133">Transmembrane helix</keyword>
<gene>
    <name evidence="11" type="ORF">JJQ90_18235</name>
</gene>
<keyword evidence="5" id="KW-0547">Nucleotide-binding</keyword>
<feature type="transmembrane region" description="Helical" evidence="9">
    <location>
        <begin position="245"/>
        <end position="264"/>
    </location>
</feature>
<evidence type="ECO:0000256" key="2">
    <source>
        <dbReference type="ARBA" id="ARBA00012438"/>
    </source>
</evidence>
<dbReference type="PROSITE" id="PS50885">
    <property type="entry name" value="HAMP"/>
    <property type="match status" value="1"/>
</dbReference>
<dbReference type="PANTHER" id="PTHR41523:SF8">
    <property type="entry name" value="ETHYLENE RESPONSE SENSOR PROTEIN"/>
    <property type="match status" value="1"/>
</dbReference>
<comment type="caution">
    <text evidence="11">The sequence shown here is derived from an EMBL/GenBank/DDBJ whole genome shotgun (WGS) entry which is preliminary data.</text>
</comment>
<keyword evidence="7" id="KW-0067">ATP-binding</keyword>
<accession>A0ABS6HB72</accession>
<keyword evidence="6 11" id="KW-0418">Kinase</keyword>
<evidence type="ECO:0000256" key="1">
    <source>
        <dbReference type="ARBA" id="ARBA00000085"/>
    </source>
</evidence>
<dbReference type="GO" id="GO:0016301">
    <property type="term" value="F:kinase activity"/>
    <property type="evidence" value="ECO:0007669"/>
    <property type="project" value="UniProtKB-KW"/>
</dbReference>
<dbReference type="PANTHER" id="PTHR41523">
    <property type="entry name" value="TWO-COMPONENT SYSTEM SENSOR PROTEIN"/>
    <property type="match status" value="1"/>
</dbReference>
<evidence type="ECO:0000313" key="12">
    <source>
        <dbReference type="Proteomes" id="UP000689967"/>
    </source>
</evidence>
<keyword evidence="3" id="KW-0597">Phosphoprotein</keyword>
<evidence type="ECO:0000256" key="6">
    <source>
        <dbReference type="ARBA" id="ARBA00022777"/>
    </source>
</evidence>
<evidence type="ECO:0000256" key="9">
    <source>
        <dbReference type="SAM" id="Phobius"/>
    </source>
</evidence>
<evidence type="ECO:0000256" key="3">
    <source>
        <dbReference type="ARBA" id="ARBA00022553"/>
    </source>
</evidence>
<comment type="catalytic activity">
    <reaction evidence="1">
        <text>ATP + protein L-histidine = ADP + protein N-phospho-L-histidine.</text>
        <dbReference type="EC" id="2.7.13.3"/>
    </reaction>
</comment>
<evidence type="ECO:0000313" key="11">
    <source>
        <dbReference type="EMBL" id="MBU8545669.1"/>
    </source>
</evidence>